<dbReference type="PROSITE" id="PS50011">
    <property type="entry name" value="PROTEIN_KINASE_DOM"/>
    <property type="match status" value="1"/>
</dbReference>
<feature type="region of interest" description="Disordered" evidence="10">
    <location>
        <begin position="394"/>
        <end position="414"/>
    </location>
</feature>
<feature type="compositionally biased region" description="Polar residues" evidence="10">
    <location>
        <begin position="482"/>
        <end position="502"/>
    </location>
</feature>
<dbReference type="PROSITE" id="PS00107">
    <property type="entry name" value="PROTEIN_KINASE_ATP"/>
    <property type="match status" value="1"/>
</dbReference>
<evidence type="ECO:0000313" key="13">
    <source>
        <dbReference type="EMBL" id="CAE8635170.1"/>
    </source>
</evidence>
<dbReference type="InterPro" id="IPR036947">
    <property type="entry name" value="POLO_box_dom_sf"/>
</dbReference>
<dbReference type="CDD" id="cd14099">
    <property type="entry name" value="STKc_PLK"/>
    <property type="match status" value="1"/>
</dbReference>
<comment type="subunit">
    <text evidence="1">Monomer.</text>
</comment>
<comment type="catalytic activity">
    <reaction evidence="9">
        <text>L-threonyl-[protein] + ATP = O-phospho-L-threonyl-[protein] + ADP + H(+)</text>
        <dbReference type="Rhea" id="RHEA:46608"/>
        <dbReference type="Rhea" id="RHEA-COMP:11060"/>
        <dbReference type="Rhea" id="RHEA-COMP:11605"/>
        <dbReference type="ChEBI" id="CHEBI:15378"/>
        <dbReference type="ChEBI" id="CHEBI:30013"/>
        <dbReference type="ChEBI" id="CHEBI:30616"/>
        <dbReference type="ChEBI" id="CHEBI:61977"/>
        <dbReference type="ChEBI" id="CHEBI:456216"/>
        <dbReference type="EC" id="2.7.11.21"/>
    </reaction>
</comment>
<feature type="domain" description="Protein kinase" evidence="11">
    <location>
        <begin position="41"/>
        <end position="298"/>
    </location>
</feature>
<dbReference type="Gene3D" id="3.30.200.20">
    <property type="entry name" value="Phosphorylase Kinase, domain 1"/>
    <property type="match status" value="1"/>
</dbReference>
<evidence type="ECO:0000256" key="3">
    <source>
        <dbReference type="ARBA" id="ARBA00022679"/>
    </source>
</evidence>
<proteinExistence type="inferred from homology"/>
<dbReference type="PANTHER" id="PTHR24345">
    <property type="entry name" value="SERINE/THREONINE-PROTEIN KINASE PLK"/>
    <property type="match status" value="1"/>
</dbReference>
<keyword evidence="3 9" id="KW-0808">Transferase</keyword>
<accession>A0A813HBE7</accession>
<organism evidence="13 14">
    <name type="scientific">Polarella glacialis</name>
    <name type="common">Dinoflagellate</name>
    <dbReference type="NCBI Taxonomy" id="89957"/>
    <lineage>
        <taxon>Eukaryota</taxon>
        <taxon>Sar</taxon>
        <taxon>Alveolata</taxon>
        <taxon>Dinophyceae</taxon>
        <taxon>Suessiales</taxon>
        <taxon>Suessiaceae</taxon>
        <taxon>Polarella</taxon>
    </lineage>
</organism>
<keyword evidence="4" id="KW-0677">Repeat</keyword>
<dbReference type="SUPFAM" id="SSF56112">
    <property type="entry name" value="Protein kinase-like (PK-like)"/>
    <property type="match status" value="1"/>
</dbReference>
<comment type="similarity">
    <text evidence="9">Belongs to the protein kinase superfamily. Ser/Thr protein kinase family. CDC5/Polo subfamily.</text>
</comment>
<protein>
    <recommendedName>
        <fullName evidence="9">Serine/threonine-protein kinase PLK</fullName>
        <ecNumber evidence="9">2.7.11.21</ecNumber>
    </recommendedName>
    <alternativeName>
        <fullName evidence="9">Polo-like kinase</fullName>
    </alternativeName>
</protein>
<keyword evidence="6 9" id="KW-0418">Kinase</keyword>
<evidence type="ECO:0000256" key="10">
    <source>
        <dbReference type="SAM" id="MobiDB-lite"/>
    </source>
</evidence>
<dbReference type="InterPro" id="IPR033695">
    <property type="entry name" value="POLO_box_2"/>
</dbReference>
<sequence>MVSSRSTSRFGISHSSGDLHTLEIIEDKSGTRRRHGLPARYQKGRFLGKGGFAKCYEVQDMDSKEIFAAKIVSKASVTKPRAHAKLRSEISIHRSLDHDKVVKFYDYFEDSEHVYIMLEVCPNQTLNEFMRRRPAKRLSEPEAMFFIYDLIVALKYLHARRVIHRDLKLGNLFLDEDMRIKVGDFGLAAQLEHDGEKKRTICGTPNYIAPEILEGKHGHSYEVDIWSLGVILYTMIIGRPPFETSDVKTTYKRIRINQYTFPDTVRISQQAKDLISCILRTDPRSRPSLDEILASSWFQTSKLPPAMPVTVSSASVSPRVPQGSASARSETPERGAADFARIDSPVPRFPLRDRSPSVVNQNQPPALVRGHSATPLMSTSKPTPPPVVPTYNVPSTPGRYQQGVGRPPLAHRGNEENMVPNIATMDSKDSKDIMTGHMSLSHWSPAGHNLDGGGRTIRPHSAHPQLNNCGSSGRLGAGLGSPQTLRSTGSPLLTSGPGQTGSAARLPGYTTARAGAQVSAGRYVAGGSTPKESSTSGRVVRGLATSGSAEGGLGNSLFTKTTPAAVLRGSLPLSSRNLMGDSPNNFYASTPLGYQESDFNGLSARRPSSSRNERSCSSPALLKDFPCDGIIDAAAVGFRRWLYECAEGATSFWTCTVTKVTVAPSALAVGVMPELWVTKWVDYSSKYGVGYILSDGSIGVYFNDSTKIILVSDGSQFDYITRRTQDKAEMRTVHTFEDFPEDLKKKVTLLRHFKNYMLTDVLEKKDGATAGESSLQPTAPRTQVYSEPGQTPFVKKWTRNKHAIMFQLSNKIVQVVFFDKTEAILSSKSHTVTYVDKKSQVMSYPLSNVLDVPSAELAKRLRYTRDILVNLLGTRTTTDLPPGGAPPADHHIC</sequence>
<dbReference type="EC" id="2.7.11.21" evidence="9"/>
<evidence type="ECO:0000256" key="1">
    <source>
        <dbReference type="ARBA" id="ARBA00011245"/>
    </source>
</evidence>
<feature type="region of interest" description="Disordered" evidence="10">
    <location>
        <begin position="309"/>
        <end position="366"/>
    </location>
</feature>
<dbReference type="Pfam" id="PF00659">
    <property type="entry name" value="POLO_box"/>
    <property type="match status" value="2"/>
</dbReference>
<dbReference type="PANTHER" id="PTHR24345:SF0">
    <property type="entry name" value="CELL CYCLE SERINE_THREONINE-PROTEIN KINASE CDC5_MSD2"/>
    <property type="match status" value="1"/>
</dbReference>
<feature type="region of interest" description="Disordered" evidence="10">
    <location>
        <begin position="459"/>
        <end position="506"/>
    </location>
</feature>
<dbReference type="Gene3D" id="1.10.510.10">
    <property type="entry name" value="Transferase(Phosphotransferase) domain 1"/>
    <property type="match status" value="1"/>
</dbReference>
<keyword evidence="5 8" id="KW-0547">Nucleotide-binding</keyword>
<dbReference type="SMART" id="SM00220">
    <property type="entry name" value="S_TKc"/>
    <property type="match status" value="1"/>
</dbReference>
<evidence type="ECO:0000256" key="7">
    <source>
        <dbReference type="ARBA" id="ARBA00022840"/>
    </source>
</evidence>
<reference evidence="13" key="1">
    <citation type="submission" date="2021-02" db="EMBL/GenBank/DDBJ databases">
        <authorList>
            <person name="Dougan E. K."/>
            <person name="Rhodes N."/>
            <person name="Thang M."/>
            <person name="Chan C."/>
        </authorList>
    </citation>
    <scope>NUCLEOTIDE SEQUENCE</scope>
</reference>
<evidence type="ECO:0000256" key="6">
    <source>
        <dbReference type="ARBA" id="ARBA00022777"/>
    </source>
</evidence>
<dbReference type="PROSITE" id="PS00108">
    <property type="entry name" value="PROTEIN_KINASE_ST"/>
    <property type="match status" value="1"/>
</dbReference>
<feature type="domain" description="POLO box" evidence="12">
    <location>
        <begin position="793"/>
        <end position="873"/>
    </location>
</feature>
<evidence type="ECO:0000259" key="11">
    <source>
        <dbReference type="PROSITE" id="PS50011"/>
    </source>
</evidence>
<keyword evidence="7 8" id="KW-0067">ATP-binding</keyword>
<dbReference type="CDD" id="cd13117">
    <property type="entry name" value="POLO_box_2"/>
    <property type="match status" value="1"/>
</dbReference>
<dbReference type="CDD" id="cd13118">
    <property type="entry name" value="POLO_box_1"/>
    <property type="match status" value="1"/>
</dbReference>
<dbReference type="SUPFAM" id="SSF82615">
    <property type="entry name" value="Polo-box domain"/>
    <property type="match status" value="2"/>
</dbReference>
<evidence type="ECO:0000256" key="5">
    <source>
        <dbReference type="ARBA" id="ARBA00022741"/>
    </source>
</evidence>
<dbReference type="GO" id="GO:0005634">
    <property type="term" value="C:nucleus"/>
    <property type="evidence" value="ECO:0007669"/>
    <property type="project" value="TreeGrafter"/>
</dbReference>
<dbReference type="OrthoDB" id="408964at2759"/>
<name>A0A813HBE7_POLGL</name>
<feature type="domain" description="POLO box" evidence="12">
    <location>
        <begin position="676"/>
        <end position="759"/>
    </location>
</feature>
<dbReference type="OMA" id="IQIHKSM"/>
<dbReference type="Gene3D" id="3.30.1120.30">
    <property type="entry name" value="POLO box domain"/>
    <property type="match status" value="2"/>
</dbReference>
<dbReference type="FunFam" id="3.30.200.20:FF:000091">
    <property type="entry name" value="Serine/threonine-protein kinase PLK"/>
    <property type="match status" value="1"/>
</dbReference>
<keyword evidence="14" id="KW-1185">Reference proteome</keyword>
<evidence type="ECO:0000259" key="12">
    <source>
        <dbReference type="PROSITE" id="PS50078"/>
    </source>
</evidence>
<keyword evidence="2 9" id="KW-0723">Serine/threonine-protein kinase</keyword>
<dbReference type="InterPro" id="IPR033701">
    <property type="entry name" value="POLO_box_1"/>
</dbReference>
<dbReference type="AlphaFoldDB" id="A0A813HBE7"/>
<evidence type="ECO:0000256" key="2">
    <source>
        <dbReference type="ARBA" id="ARBA00022527"/>
    </source>
</evidence>
<dbReference type="InterPro" id="IPR000719">
    <property type="entry name" value="Prot_kinase_dom"/>
</dbReference>
<dbReference type="PROSITE" id="PS50078">
    <property type="entry name" value="POLO_BOX"/>
    <property type="match status" value="2"/>
</dbReference>
<evidence type="ECO:0000256" key="4">
    <source>
        <dbReference type="ARBA" id="ARBA00022737"/>
    </source>
</evidence>
<dbReference type="Pfam" id="PF00069">
    <property type="entry name" value="Pkinase"/>
    <property type="match status" value="1"/>
</dbReference>
<dbReference type="FunFam" id="1.10.510.10:FF:000571">
    <property type="entry name" value="Maternal embryonic leucine zipper kinase"/>
    <property type="match status" value="1"/>
</dbReference>
<comment type="caution">
    <text evidence="13">The sequence shown here is derived from an EMBL/GenBank/DDBJ whole genome shotgun (WGS) entry which is preliminary data.</text>
</comment>
<evidence type="ECO:0000256" key="8">
    <source>
        <dbReference type="PROSITE-ProRule" id="PRU10141"/>
    </source>
</evidence>
<dbReference type="Proteomes" id="UP000654075">
    <property type="component" value="Unassembled WGS sequence"/>
</dbReference>
<dbReference type="InterPro" id="IPR008271">
    <property type="entry name" value="Ser/Thr_kinase_AS"/>
</dbReference>
<dbReference type="GO" id="GO:0005524">
    <property type="term" value="F:ATP binding"/>
    <property type="evidence" value="ECO:0007669"/>
    <property type="project" value="UniProtKB-UniRule"/>
</dbReference>
<dbReference type="EMBL" id="CAJNNV010031254">
    <property type="protein sequence ID" value="CAE8635170.1"/>
    <property type="molecule type" value="Genomic_DNA"/>
</dbReference>
<evidence type="ECO:0000256" key="9">
    <source>
        <dbReference type="RuleBase" id="RU361162"/>
    </source>
</evidence>
<feature type="binding site" evidence="8">
    <location>
        <position position="70"/>
    </location>
    <ligand>
        <name>ATP</name>
        <dbReference type="ChEBI" id="CHEBI:30616"/>
    </ligand>
</feature>
<dbReference type="InterPro" id="IPR000959">
    <property type="entry name" value="POLO_box_dom"/>
</dbReference>
<evidence type="ECO:0000313" key="14">
    <source>
        <dbReference type="Proteomes" id="UP000654075"/>
    </source>
</evidence>
<dbReference type="InterPro" id="IPR017441">
    <property type="entry name" value="Protein_kinase_ATP_BS"/>
</dbReference>
<gene>
    <name evidence="13" type="ORF">PGLA1383_LOCUS50788</name>
</gene>
<dbReference type="GO" id="GO:0004674">
    <property type="term" value="F:protein serine/threonine kinase activity"/>
    <property type="evidence" value="ECO:0007669"/>
    <property type="project" value="UniProtKB-KW"/>
</dbReference>
<dbReference type="InterPro" id="IPR011009">
    <property type="entry name" value="Kinase-like_dom_sf"/>
</dbReference>